<keyword evidence="1" id="KW-0732">Signal</keyword>
<proteinExistence type="predicted"/>
<protein>
    <submittedName>
        <fullName evidence="2">Uncharacterized protein</fullName>
    </submittedName>
</protein>
<feature type="signal peptide" evidence="1">
    <location>
        <begin position="1"/>
        <end position="25"/>
    </location>
</feature>
<gene>
    <name evidence="2" type="ORF">BJX63DRAFT_432030</name>
</gene>
<name>A0ABR4HE58_9EURO</name>
<comment type="caution">
    <text evidence="2">The sequence shown here is derived from an EMBL/GenBank/DDBJ whole genome shotgun (WGS) entry which is preliminary data.</text>
</comment>
<evidence type="ECO:0000313" key="2">
    <source>
        <dbReference type="EMBL" id="KAL2813449.1"/>
    </source>
</evidence>
<dbReference type="EMBL" id="JBFXLT010000040">
    <property type="protein sequence ID" value="KAL2813449.1"/>
    <property type="molecule type" value="Genomic_DNA"/>
</dbReference>
<sequence>MNPLIFLTILYGVIGLGAPTHDSSALSIRADSVTRAEAIIQQRIADKKAQIAAMGANHSVITTMEELRAAIPGKNIWVEIWEPSVVDDPTTLHERQSDPRCSYVQEHNSETFDSGFKWDLWSYNNIRKGQGESMPFGLRGLHMSFANAYIEDVGDVGSWNTVHGQCSLTIICDGCTIRPHGGSVGSYNTLTDSA</sequence>
<accession>A0ABR4HE58</accession>
<feature type="chain" id="PRO_5046617847" evidence="1">
    <location>
        <begin position="26"/>
        <end position="194"/>
    </location>
</feature>
<dbReference type="Proteomes" id="UP001610334">
    <property type="component" value="Unassembled WGS sequence"/>
</dbReference>
<reference evidence="2 3" key="1">
    <citation type="submission" date="2024-07" db="EMBL/GenBank/DDBJ databases">
        <title>Section-level genome sequencing and comparative genomics of Aspergillus sections Usti and Cavernicolus.</title>
        <authorList>
            <consortium name="Lawrence Berkeley National Laboratory"/>
            <person name="Nybo J.L."/>
            <person name="Vesth T.C."/>
            <person name="Theobald S."/>
            <person name="Frisvad J.C."/>
            <person name="Larsen T.O."/>
            <person name="Kjaerboelling I."/>
            <person name="Rothschild-Mancinelli K."/>
            <person name="Lyhne E.K."/>
            <person name="Kogle M.E."/>
            <person name="Barry K."/>
            <person name="Clum A."/>
            <person name="Na H."/>
            <person name="Ledsgaard L."/>
            <person name="Lin J."/>
            <person name="Lipzen A."/>
            <person name="Kuo A."/>
            <person name="Riley R."/>
            <person name="Mondo S."/>
            <person name="Labutti K."/>
            <person name="Haridas S."/>
            <person name="Pangalinan J."/>
            <person name="Salamov A.A."/>
            <person name="Simmons B.A."/>
            <person name="Magnuson J.K."/>
            <person name="Chen J."/>
            <person name="Drula E."/>
            <person name="Henrissat B."/>
            <person name="Wiebenga A."/>
            <person name="Lubbers R.J."/>
            <person name="Gomes A.C."/>
            <person name="Makela M.R."/>
            <person name="Stajich J."/>
            <person name="Grigoriev I.V."/>
            <person name="Mortensen U.H."/>
            <person name="De Vries R.P."/>
            <person name="Baker S.E."/>
            <person name="Andersen M.R."/>
        </authorList>
    </citation>
    <scope>NUCLEOTIDE SEQUENCE [LARGE SCALE GENOMIC DNA]</scope>
    <source>
        <strain evidence="2 3">CBS 588.65</strain>
    </source>
</reference>
<keyword evidence="3" id="KW-1185">Reference proteome</keyword>
<evidence type="ECO:0000256" key="1">
    <source>
        <dbReference type="SAM" id="SignalP"/>
    </source>
</evidence>
<evidence type="ECO:0000313" key="3">
    <source>
        <dbReference type="Proteomes" id="UP001610334"/>
    </source>
</evidence>
<organism evidence="2 3">
    <name type="scientific">Aspergillus granulosus</name>
    <dbReference type="NCBI Taxonomy" id="176169"/>
    <lineage>
        <taxon>Eukaryota</taxon>
        <taxon>Fungi</taxon>
        <taxon>Dikarya</taxon>
        <taxon>Ascomycota</taxon>
        <taxon>Pezizomycotina</taxon>
        <taxon>Eurotiomycetes</taxon>
        <taxon>Eurotiomycetidae</taxon>
        <taxon>Eurotiales</taxon>
        <taxon>Aspergillaceae</taxon>
        <taxon>Aspergillus</taxon>
        <taxon>Aspergillus subgen. Nidulantes</taxon>
    </lineage>
</organism>